<evidence type="ECO:0000256" key="1">
    <source>
        <dbReference type="ARBA" id="ARBA00004123"/>
    </source>
</evidence>
<dbReference type="OrthoDB" id="364513at2759"/>
<dbReference type="InterPro" id="IPR040662">
    <property type="entry name" value="Tfb2_C"/>
</dbReference>
<keyword evidence="3 8" id="KW-0227">DNA damage</keyword>
<keyword evidence="10" id="KW-0378">Hydrolase</keyword>
<comment type="caution">
    <text evidence="10">The sequence shown here is derived from an EMBL/GenBank/DDBJ whole genome shotgun (WGS) entry which is preliminary data.</text>
</comment>
<dbReference type="GO" id="GO:0003690">
    <property type="term" value="F:double-stranded DNA binding"/>
    <property type="evidence" value="ECO:0007669"/>
    <property type="project" value="TreeGrafter"/>
</dbReference>
<comment type="similarity">
    <text evidence="2 8">Belongs to the TFB2 family.</text>
</comment>
<dbReference type="PANTHER" id="PTHR13152">
    <property type="entry name" value="TFIIH, POLYPEPTIDE 4"/>
    <property type="match status" value="1"/>
</dbReference>
<protein>
    <recommendedName>
        <fullName evidence="8">General transcription factor IIH subunit 4</fullName>
    </recommendedName>
</protein>
<evidence type="ECO:0000256" key="5">
    <source>
        <dbReference type="ARBA" id="ARBA00023163"/>
    </source>
</evidence>
<reference evidence="10 11" key="1">
    <citation type="journal article" date="2018" name="Sci. Rep.">
        <title>Genomic signatures of local adaptation to the degree of environmental predictability in rotifers.</title>
        <authorList>
            <person name="Franch-Gras L."/>
            <person name="Hahn C."/>
            <person name="Garcia-Roger E.M."/>
            <person name="Carmona M.J."/>
            <person name="Serra M."/>
            <person name="Gomez A."/>
        </authorList>
    </citation>
    <scope>NUCLEOTIDE SEQUENCE [LARGE SCALE GENOMIC DNA]</scope>
    <source>
        <strain evidence="10">HYR1</strain>
    </source>
</reference>
<dbReference type="GO" id="GO:0000439">
    <property type="term" value="C:transcription factor TFIIH core complex"/>
    <property type="evidence" value="ECO:0007669"/>
    <property type="project" value="InterPro"/>
</dbReference>
<dbReference type="GO" id="GO:0001671">
    <property type="term" value="F:ATPase activator activity"/>
    <property type="evidence" value="ECO:0007669"/>
    <property type="project" value="InterPro"/>
</dbReference>
<evidence type="ECO:0000256" key="2">
    <source>
        <dbReference type="ARBA" id="ARBA00007132"/>
    </source>
</evidence>
<evidence type="ECO:0000259" key="9">
    <source>
        <dbReference type="Pfam" id="PF18307"/>
    </source>
</evidence>
<evidence type="ECO:0000256" key="4">
    <source>
        <dbReference type="ARBA" id="ARBA00023015"/>
    </source>
</evidence>
<evidence type="ECO:0000256" key="8">
    <source>
        <dbReference type="RuleBase" id="RU364024"/>
    </source>
</evidence>
<evidence type="ECO:0000256" key="7">
    <source>
        <dbReference type="ARBA" id="ARBA00023242"/>
    </source>
</evidence>
<dbReference type="InterPro" id="IPR004598">
    <property type="entry name" value="TFIIH_p52/Tfb2"/>
</dbReference>
<keyword evidence="7 8" id="KW-0539">Nucleus</keyword>
<evidence type="ECO:0000313" key="11">
    <source>
        <dbReference type="Proteomes" id="UP000276133"/>
    </source>
</evidence>
<evidence type="ECO:0000256" key="3">
    <source>
        <dbReference type="ARBA" id="ARBA00022763"/>
    </source>
</evidence>
<dbReference type="GO" id="GO:0005675">
    <property type="term" value="C:transcription factor TFIIH holo complex"/>
    <property type="evidence" value="ECO:0007669"/>
    <property type="project" value="TreeGrafter"/>
</dbReference>
<sequence length="182" mass="21490">MVIQLANGVTTGVEYEKDDKGYIIVETNYRIYAYTDSNLKISLLALFSDLMFRFPNMVVASITRESVREAFKMGITGQQIVNFLRSNAHPQISSRKPVLPETVSDQVHFWYNERNRLKFFEGVFYGQFNSDDDFLSLKNYARDIDALIWFNDSKRLMSEVCFNTNFLFIWLQIWHKRKQQSH</sequence>
<dbReference type="Pfam" id="PF18307">
    <property type="entry name" value="Tfb2_C"/>
    <property type="match status" value="1"/>
</dbReference>
<dbReference type="Gene3D" id="3.30.70.2610">
    <property type="match status" value="1"/>
</dbReference>
<gene>
    <name evidence="10" type="ORF">BpHYR1_008964</name>
</gene>
<dbReference type="GO" id="GO:0016787">
    <property type="term" value="F:hydrolase activity"/>
    <property type="evidence" value="ECO:0007669"/>
    <property type="project" value="UniProtKB-KW"/>
</dbReference>
<keyword evidence="5 8" id="KW-0804">Transcription</keyword>
<comment type="function">
    <text evidence="8">Component of the general transcription and DNA repair factor IIH (TFIIH) core complex which is involved in general and transcription-coupled nucleotide excision repair (NER) of damaged DNA.</text>
</comment>
<dbReference type="STRING" id="10195.A0A3M7Q149"/>
<dbReference type="PANTHER" id="PTHR13152:SF0">
    <property type="entry name" value="GENERAL TRANSCRIPTION FACTOR IIH SUBUNIT 4"/>
    <property type="match status" value="1"/>
</dbReference>
<accession>A0A3M7Q149</accession>
<keyword evidence="4 8" id="KW-0805">Transcription regulation</keyword>
<keyword evidence="11" id="KW-1185">Reference proteome</keyword>
<proteinExistence type="inferred from homology"/>
<keyword evidence="6 8" id="KW-0234">DNA repair</keyword>
<organism evidence="10 11">
    <name type="scientific">Brachionus plicatilis</name>
    <name type="common">Marine rotifer</name>
    <name type="synonym">Brachionus muelleri</name>
    <dbReference type="NCBI Taxonomy" id="10195"/>
    <lineage>
        <taxon>Eukaryota</taxon>
        <taxon>Metazoa</taxon>
        <taxon>Spiralia</taxon>
        <taxon>Gnathifera</taxon>
        <taxon>Rotifera</taxon>
        <taxon>Eurotatoria</taxon>
        <taxon>Monogononta</taxon>
        <taxon>Pseudotrocha</taxon>
        <taxon>Ploima</taxon>
        <taxon>Brachionidae</taxon>
        <taxon>Brachionus</taxon>
    </lineage>
</organism>
<comment type="subcellular location">
    <subcellularLocation>
        <location evidence="1 8">Nucleus</location>
    </subcellularLocation>
</comment>
<name>A0A3M7Q149_BRAPC</name>
<dbReference type="AlphaFoldDB" id="A0A3M7Q149"/>
<feature type="domain" description="Transcription factor Tfb2 C-terminal" evidence="9">
    <location>
        <begin position="105"/>
        <end position="157"/>
    </location>
</feature>
<dbReference type="Pfam" id="PF03849">
    <property type="entry name" value="Tfb2"/>
    <property type="match status" value="1"/>
</dbReference>
<dbReference type="EMBL" id="REGN01007850">
    <property type="protein sequence ID" value="RNA05110.1"/>
    <property type="molecule type" value="Genomic_DNA"/>
</dbReference>
<dbReference type="GO" id="GO:0006289">
    <property type="term" value="P:nucleotide-excision repair"/>
    <property type="evidence" value="ECO:0007669"/>
    <property type="project" value="InterPro"/>
</dbReference>
<dbReference type="Proteomes" id="UP000276133">
    <property type="component" value="Unassembled WGS sequence"/>
</dbReference>
<evidence type="ECO:0000256" key="6">
    <source>
        <dbReference type="ARBA" id="ARBA00023204"/>
    </source>
</evidence>
<evidence type="ECO:0000313" key="10">
    <source>
        <dbReference type="EMBL" id="RNA05110.1"/>
    </source>
</evidence>